<dbReference type="EMBL" id="SOKU01000314">
    <property type="protein sequence ID" value="TES84544.1"/>
    <property type="molecule type" value="Genomic_DNA"/>
</dbReference>
<dbReference type="GO" id="GO:0046872">
    <property type="term" value="F:metal ion binding"/>
    <property type="evidence" value="ECO:0007669"/>
    <property type="project" value="UniProtKB-KW"/>
</dbReference>
<protein>
    <recommendedName>
        <fullName evidence="5">5-formyltetrahydrofolate cyclo-ligase</fullName>
        <ecNumber evidence="5">6.3.3.2</ecNumber>
    </recommendedName>
</protein>
<dbReference type="NCBIfam" id="TIGR02727">
    <property type="entry name" value="MTHFS_bact"/>
    <property type="match status" value="1"/>
</dbReference>
<dbReference type="InterPro" id="IPR002698">
    <property type="entry name" value="FTHF_cligase"/>
</dbReference>
<feature type="binding site" evidence="4">
    <location>
        <begin position="134"/>
        <end position="142"/>
    </location>
    <ligand>
        <name>ATP</name>
        <dbReference type="ChEBI" id="CHEBI:30616"/>
    </ligand>
</feature>
<dbReference type="InterPro" id="IPR037171">
    <property type="entry name" value="NagB/RpiA_transferase-like"/>
</dbReference>
<comment type="caution">
    <text evidence="6">The sequence shown here is derived from an EMBL/GenBank/DDBJ whole genome shotgun (WGS) entry which is preliminary data.</text>
</comment>
<sequence length="148" mass="16893">MEKVNLRSRMLQKRRSQSSEEIESKSALIQNKLLTFSLFLEGRGVLFYLAMEDEVQTRPIIERALAMGKTISVPLIEKGEREILPSILKDPDKELTPGPWGILEPNRKSYRPCPLEEIDVVIVPGVAFDEAGNRLGFGRGFYDKFLRK</sequence>
<evidence type="ECO:0000256" key="3">
    <source>
        <dbReference type="ARBA" id="ARBA00022840"/>
    </source>
</evidence>
<comment type="catalytic activity">
    <reaction evidence="5">
        <text>(6S)-5-formyl-5,6,7,8-tetrahydrofolate + ATP = (6R)-5,10-methenyltetrahydrofolate + ADP + phosphate</text>
        <dbReference type="Rhea" id="RHEA:10488"/>
        <dbReference type="ChEBI" id="CHEBI:30616"/>
        <dbReference type="ChEBI" id="CHEBI:43474"/>
        <dbReference type="ChEBI" id="CHEBI:57455"/>
        <dbReference type="ChEBI" id="CHEBI:57457"/>
        <dbReference type="ChEBI" id="CHEBI:456216"/>
        <dbReference type="EC" id="6.3.3.2"/>
    </reaction>
</comment>
<dbReference type="EC" id="6.3.3.2" evidence="5"/>
<organism evidence="6 7">
    <name type="scientific">Aerophobetes bacterium</name>
    <dbReference type="NCBI Taxonomy" id="2030807"/>
    <lineage>
        <taxon>Bacteria</taxon>
        <taxon>Candidatus Aerophobota</taxon>
    </lineage>
</organism>
<dbReference type="GO" id="GO:0009396">
    <property type="term" value="P:folic acid-containing compound biosynthetic process"/>
    <property type="evidence" value="ECO:0007669"/>
    <property type="project" value="TreeGrafter"/>
</dbReference>
<dbReference type="GO" id="GO:0005524">
    <property type="term" value="F:ATP binding"/>
    <property type="evidence" value="ECO:0007669"/>
    <property type="project" value="UniProtKB-KW"/>
</dbReference>
<comment type="cofactor">
    <cofactor evidence="5">
        <name>Mg(2+)</name>
        <dbReference type="ChEBI" id="CHEBI:18420"/>
    </cofactor>
</comment>
<evidence type="ECO:0000256" key="2">
    <source>
        <dbReference type="ARBA" id="ARBA00022741"/>
    </source>
</evidence>
<dbReference type="GO" id="GO:0035999">
    <property type="term" value="P:tetrahydrofolate interconversion"/>
    <property type="evidence" value="ECO:0007669"/>
    <property type="project" value="TreeGrafter"/>
</dbReference>
<keyword evidence="5" id="KW-0479">Metal-binding</keyword>
<feature type="binding site" evidence="4">
    <location>
        <position position="54"/>
    </location>
    <ligand>
        <name>substrate</name>
    </ligand>
</feature>
<dbReference type="AlphaFoldDB" id="A0A523QGH2"/>
<dbReference type="Gene3D" id="3.40.50.10420">
    <property type="entry name" value="NagB/RpiA/CoA transferase-like"/>
    <property type="match status" value="1"/>
</dbReference>
<dbReference type="SUPFAM" id="SSF100950">
    <property type="entry name" value="NagB/RpiA/CoA transferase-like"/>
    <property type="match status" value="1"/>
</dbReference>
<accession>A0A523QGH2</accession>
<dbReference type="PANTHER" id="PTHR23407:SF1">
    <property type="entry name" value="5-FORMYLTETRAHYDROFOLATE CYCLO-LIGASE"/>
    <property type="match status" value="1"/>
</dbReference>
<keyword evidence="5" id="KW-0460">Magnesium</keyword>
<evidence type="ECO:0000256" key="5">
    <source>
        <dbReference type="RuleBase" id="RU361279"/>
    </source>
</evidence>
<dbReference type="InterPro" id="IPR024185">
    <property type="entry name" value="FTHF_cligase-like_sf"/>
</dbReference>
<gene>
    <name evidence="6" type="ORF">E3J95_06460</name>
</gene>
<feature type="binding site" evidence="4">
    <location>
        <position position="49"/>
    </location>
    <ligand>
        <name>substrate</name>
    </ligand>
</feature>
<name>A0A523QGH2_UNCAE</name>
<dbReference type="Pfam" id="PF01812">
    <property type="entry name" value="5-FTHF_cyc-lig"/>
    <property type="match status" value="1"/>
</dbReference>
<evidence type="ECO:0000256" key="1">
    <source>
        <dbReference type="ARBA" id="ARBA00010638"/>
    </source>
</evidence>
<evidence type="ECO:0000256" key="4">
    <source>
        <dbReference type="PIRSR" id="PIRSR006806-1"/>
    </source>
</evidence>
<keyword evidence="2 4" id="KW-0547">Nucleotide-binding</keyword>
<comment type="similarity">
    <text evidence="1 5">Belongs to the 5-formyltetrahydrofolate cyclo-ligase family.</text>
</comment>
<dbReference type="PIRSF" id="PIRSF006806">
    <property type="entry name" value="FTHF_cligase"/>
    <property type="match status" value="1"/>
</dbReference>
<proteinExistence type="inferred from homology"/>
<dbReference type="GO" id="GO:0030272">
    <property type="term" value="F:5-formyltetrahydrofolate cyclo-ligase activity"/>
    <property type="evidence" value="ECO:0007669"/>
    <property type="project" value="UniProtKB-EC"/>
</dbReference>
<evidence type="ECO:0000313" key="7">
    <source>
        <dbReference type="Proteomes" id="UP000320781"/>
    </source>
</evidence>
<keyword evidence="6" id="KW-0436">Ligase</keyword>
<feature type="binding site" evidence="4">
    <location>
        <begin position="3"/>
        <end position="7"/>
    </location>
    <ligand>
        <name>ATP</name>
        <dbReference type="ChEBI" id="CHEBI:30616"/>
    </ligand>
</feature>
<dbReference type="PANTHER" id="PTHR23407">
    <property type="entry name" value="ATPASE INHIBITOR/5-FORMYLTETRAHYDROFOLATE CYCLO-LIGASE"/>
    <property type="match status" value="1"/>
</dbReference>
<reference evidence="6 7" key="1">
    <citation type="submission" date="2019-03" db="EMBL/GenBank/DDBJ databases">
        <title>Metabolic potential of uncultured bacteria and archaea associated with petroleum seepage in deep-sea sediments.</title>
        <authorList>
            <person name="Dong X."/>
            <person name="Hubert C."/>
        </authorList>
    </citation>
    <scope>NUCLEOTIDE SEQUENCE [LARGE SCALE GENOMIC DNA]</scope>
    <source>
        <strain evidence="6">E44_bin92</strain>
    </source>
</reference>
<keyword evidence="3 4" id="KW-0067">ATP-binding</keyword>
<evidence type="ECO:0000313" key="6">
    <source>
        <dbReference type="EMBL" id="TES84544.1"/>
    </source>
</evidence>
<dbReference type="Proteomes" id="UP000320781">
    <property type="component" value="Unassembled WGS sequence"/>
</dbReference>
<feature type="non-terminal residue" evidence="6">
    <location>
        <position position="148"/>
    </location>
</feature>